<protein>
    <submittedName>
        <fullName evidence="1">Uncharacterized protein</fullName>
    </submittedName>
</protein>
<dbReference type="AlphaFoldDB" id="A0A376FHX4"/>
<organism evidence="1 2">
    <name type="scientific">Enterobacter asburiae</name>
    <dbReference type="NCBI Taxonomy" id="61645"/>
    <lineage>
        <taxon>Bacteria</taxon>
        <taxon>Pseudomonadati</taxon>
        <taxon>Pseudomonadota</taxon>
        <taxon>Gammaproteobacteria</taxon>
        <taxon>Enterobacterales</taxon>
        <taxon>Enterobacteriaceae</taxon>
        <taxon>Enterobacter</taxon>
        <taxon>Enterobacter cloacae complex</taxon>
    </lineage>
</organism>
<sequence>MFGHSSVSITITSFGRTVLRKRFMGAGQIVRQIDVLHRLYRKRITRAPEPVGVIVVTVIGSEG</sequence>
<reference evidence="1 2" key="1">
    <citation type="submission" date="2018-06" db="EMBL/GenBank/DDBJ databases">
        <authorList>
            <consortium name="Pathogen Informatics"/>
            <person name="Doyle S."/>
        </authorList>
    </citation>
    <scope>NUCLEOTIDE SEQUENCE [LARGE SCALE GENOMIC DNA]</scope>
    <source>
        <strain evidence="1 2">NCTC12123</strain>
    </source>
</reference>
<proteinExistence type="predicted"/>
<evidence type="ECO:0000313" key="1">
    <source>
        <dbReference type="EMBL" id="STD24644.1"/>
    </source>
</evidence>
<gene>
    <name evidence="1" type="ORF">NCTC12123_04529</name>
</gene>
<dbReference type="Proteomes" id="UP000255163">
    <property type="component" value="Unassembled WGS sequence"/>
</dbReference>
<dbReference type="EMBL" id="UFYI01000007">
    <property type="protein sequence ID" value="STD24644.1"/>
    <property type="molecule type" value="Genomic_DNA"/>
</dbReference>
<evidence type="ECO:0000313" key="2">
    <source>
        <dbReference type="Proteomes" id="UP000255163"/>
    </source>
</evidence>
<accession>A0A376FHX4</accession>
<name>A0A376FHX4_ENTAS</name>